<accession>A0ABD0U957</accession>
<keyword evidence="2" id="KW-1185">Reference proteome</keyword>
<evidence type="ECO:0000313" key="2">
    <source>
        <dbReference type="Proteomes" id="UP001552299"/>
    </source>
</evidence>
<evidence type="ECO:0000313" key="1">
    <source>
        <dbReference type="EMBL" id="KAL0906807.1"/>
    </source>
</evidence>
<organism evidence="1 2">
    <name type="scientific">Dendrobium thyrsiflorum</name>
    <name type="common">Pinecone-like raceme dendrobium</name>
    <name type="synonym">Orchid</name>
    <dbReference type="NCBI Taxonomy" id="117978"/>
    <lineage>
        <taxon>Eukaryota</taxon>
        <taxon>Viridiplantae</taxon>
        <taxon>Streptophyta</taxon>
        <taxon>Embryophyta</taxon>
        <taxon>Tracheophyta</taxon>
        <taxon>Spermatophyta</taxon>
        <taxon>Magnoliopsida</taxon>
        <taxon>Liliopsida</taxon>
        <taxon>Asparagales</taxon>
        <taxon>Orchidaceae</taxon>
        <taxon>Epidendroideae</taxon>
        <taxon>Malaxideae</taxon>
        <taxon>Dendrobiinae</taxon>
        <taxon>Dendrobium</taxon>
    </lineage>
</organism>
<sequence>MACTERLVTVEYRVPSATLNTDHGTELLGTRHPDVKGIFQKQHFTTKLDCALEVGEELRSNIVVELVGLKFAIWVGIRECITLWELEESVLTCSFGRQDHSHQATEVGKDHSNSDFSKLIVELNVSKRRTQQHQIRSNMSPNGFKSRTRSALGRDRILGHVDDDGEQMSKFILVVITGHVH</sequence>
<gene>
    <name evidence="1" type="ORF">M5K25_025331</name>
</gene>
<protein>
    <submittedName>
        <fullName evidence="1">Uncharacterized protein</fullName>
    </submittedName>
</protein>
<proteinExistence type="predicted"/>
<dbReference type="AlphaFoldDB" id="A0ABD0U957"/>
<dbReference type="EMBL" id="JANQDX010000018">
    <property type="protein sequence ID" value="KAL0906807.1"/>
    <property type="molecule type" value="Genomic_DNA"/>
</dbReference>
<dbReference type="Proteomes" id="UP001552299">
    <property type="component" value="Unassembled WGS sequence"/>
</dbReference>
<comment type="caution">
    <text evidence="1">The sequence shown here is derived from an EMBL/GenBank/DDBJ whole genome shotgun (WGS) entry which is preliminary data.</text>
</comment>
<reference evidence="1 2" key="1">
    <citation type="journal article" date="2024" name="Plant Biotechnol. J.">
        <title>Dendrobium thyrsiflorum genome and its molecular insights into genes involved in important horticultural traits.</title>
        <authorList>
            <person name="Chen B."/>
            <person name="Wang J.Y."/>
            <person name="Zheng P.J."/>
            <person name="Li K.L."/>
            <person name="Liang Y.M."/>
            <person name="Chen X.F."/>
            <person name="Zhang C."/>
            <person name="Zhao X."/>
            <person name="He X."/>
            <person name="Zhang G.Q."/>
            <person name="Liu Z.J."/>
            <person name="Xu Q."/>
        </authorList>
    </citation>
    <scope>NUCLEOTIDE SEQUENCE [LARGE SCALE GENOMIC DNA]</scope>
    <source>
        <strain evidence="1">GZMU011</strain>
    </source>
</reference>
<name>A0ABD0U957_DENTH</name>